<dbReference type="Proteomes" id="UP000596311">
    <property type="component" value="Chromosome"/>
</dbReference>
<protein>
    <recommendedName>
        <fullName evidence="4">DUF2177 family protein</fullName>
    </recommendedName>
</protein>
<keyword evidence="1" id="KW-0812">Transmembrane</keyword>
<feature type="transmembrane region" description="Helical" evidence="1">
    <location>
        <begin position="80"/>
        <end position="99"/>
    </location>
</feature>
<name>A0ABX7EG02_9ACTN</name>
<keyword evidence="3" id="KW-1185">Reference proteome</keyword>
<accession>A0ABX7EG02</accession>
<feature type="transmembrane region" description="Helical" evidence="1">
    <location>
        <begin position="51"/>
        <end position="73"/>
    </location>
</feature>
<evidence type="ECO:0000313" key="2">
    <source>
        <dbReference type="EMBL" id="QRF03533.1"/>
    </source>
</evidence>
<evidence type="ECO:0000313" key="3">
    <source>
        <dbReference type="Proteomes" id="UP000596311"/>
    </source>
</evidence>
<gene>
    <name evidence="2" type="ORF">G9U55_16010</name>
</gene>
<reference evidence="2 3" key="1">
    <citation type="submission" date="2020-03" db="EMBL/GenBank/DDBJ databases">
        <title>Genome mining and metabolic profiling illuminate the polycyclic tetramate macrolactams from Streptomyces koyangensis SCSIO 5802.</title>
        <authorList>
            <person name="Ding W."/>
        </authorList>
    </citation>
    <scope>NUCLEOTIDE SEQUENCE [LARGE SCALE GENOMIC DNA]</scope>
    <source>
        <strain evidence="2 3">SCSIO 5802</strain>
    </source>
</reference>
<keyword evidence="1" id="KW-0472">Membrane</keyword>
<proteinExistence type="predicted"/>
<sequence length="101" mass="10542">MGEPSALRQVAVAVLFFVADLALIASLVWIYGWTGWADTWDPVNAPEAPGIAWRAVWTLAGGAVVTGVGLLVLRWRIPAAVQVSILGAGSVLFACLAVRGA</sequence>
<keyword evidence="1" id="KW-1133">Transmembrane helix</keyword>
<feature type="transmembrane region" description="Helical" evidence="1">
    <location>
        <begin position="12"/>
        <end position="31"/>
    </location>
</feature>
<evidence type="ECO:0000256" key="1">
    <source>
        <dbReference type="SAM" id="Phobius"/>
    </source>
</evidence>
<organism evidence="2 3">
    <name type="scientific">Streptomyces koyangensis</name>
    <dbReference type="NCBI Taxonomy" id="188770"/>
    <lineage>
        <taxon>Bacteria</taxon>
        <taxon>Bacillati</taxon>
        <taxon>Actinomycetota</taxon>
        <taxon>Actinomycetes</taxon>
        <taxon>Kitasatosporales</taxon>
        <taxon>Streptomycetaceae</taxon>
        <taxon>Streptomyces</taxon>
        <taxon>Streptomyces aurantiacus group</taxon>
    </lineage>
</organism>
<dbReference type="RefSeq" id="WP_203215043.1">
    <property type="nucleotide sequence ID" value="NZ_CP049945.1"/>
</dbReference>
<dbReference type="EMBL" id="CP049945">
    <property type="protein sequence ID" value="QRF03533.1"/>
    <property type="molecule type" value="Genomic_DNA"/>
</dbReference>
<evidence type="ECO:0008006" key="4">
    <source>
        <dbReference type="Google" id="ProtNLM"/>
    </source>
</evidence>